<feature type="transmembrane region" description="Helical" evidence="1">
    <location>
        <begin position="6"/>
        <end position="23"/>
    </location>
</feature>
<dbReference type="AlphaFoldDB" id="A0A151RFS1"/>
<name>A0A151RFS1_CAJCA</name>
<evidence type="ECO:0000256" key="1">
    <source>
        <dbReference type="SAM" id="Phobius"/>
    </source>
</evidence>
<dbReference type="Gramene" id="C.cajan_39669.t">
    <property type="protein sequence ID" value="C.cajan_39669.t.cds1"/>
    <property type="gene ID" value="C.cajan_39669"/>
</dbReference>
<evidence type="ECO:0000313" key="3">
    <source>
        <dbReference type="Proteomes" id="UP000075243"/>
    </source>
</evidence>
<dbReference type="EMBL" id="KQ483781">
    <property type="protein sequence ID" value="KYP41323.1"/>
    <property type="molecule type" value="Genomic_DNA"/>
</dbReference>
<sequence>MAGRVCLINSVLLVVPLYYLSFLRMPTLIHKKLIAIKRQFLWGMDEGTKKIRWVK</sequence>
<reference evidence="2" key="1">
    <citation type="journal article" date="2012" name="Nat. Biotechnol.">
        <title>Draft genome sequence of pigeonpea (Cajanus cajan), an orphan legume crop of resource-poor farmers.</title>
        <authorList>
            <person name="Varshney R.K."/>
            <person name="Chen W."/>
            <person name="Li Y."/>
            <person name="Bharti A.K."/>
            <person name="Saxena R.K."/>
            <person name="Schlueter J.A."/>
            <person name="Donoghue M.T."/>
            <person name="Azam S."/>
            <person name="Fan G."/>
            <person name="Whaley A.M."/>
            <person name="Farmer A.D."/>
            <person name="Sheridan J."/>
            <person name="Iwata A."/>
            <person name="Tuteja R."/>
            <person name="Penmetsa R.V."/>
            <person name="Wu W."/>
            <person name="Upadhyaya H.D."/>
            <person name="Yang S.P."/>
            <person name="Shah T."/>
            <person name="Saxena K.B."/>
            <person name="Michael T."/>
            <person name="McCombie W.R."/>
            <person name="Yang B."/>
            <person name="Zhang G."/>
            <person name="Yang H."/>
            <person name="Wang J."/>
            <person name="Spillane C."/>
            <person name="Cook D.R."/>
            <person name="May G.D."/>
            <person name="Xu X."/>
            <person name="Jackson S.A."/>
        </authorList>
    </citation>
    <scope>NUCLEOTIDE SEQUENCE [LARGE SCALE GENOMIC DNA]</scope>
</reference>
<keyword evidence="1" id="KW-1133">Transmembrane helix</keyword>
<proteinExistence type="predicted"/>
<keyword evidence="1" id="KW-0472">Membrane</keyword>
<gene>
    <name evidence="2" type="ORF">KK1_037315</name>
</gene>
<protein>
    <submittedName>
        <fullName evidence="2">Uncharacterized protein</fullName>
    </submittedName>
</protein>
<organism evidence="2 3">
    <name type="scientific">Cajanus cajan</name>
    <name type="common">Pigeon pea</name>
    <name type="synonym">Cajanus indicus</name>
    <dbReference type="NCBI Taxonomy" id="3821"/>
    <lineage>
        <taxon>Eukaryota</taxon>
        <taxon>Viridiplantae</taxon>
        <taxon>Streptophyta</taxon>
        <taxon>Embryophyta</taxon>
        <taxon>Tracheophyta</taxon>
        <taxon>Spermatophyta</taxon>
        <taxon>Magnoliopsida</taxon>
        <taxon>eudicotyledons</taxon>
        <taxon>Gunneridae</taxon>
        <taxon>Pentapetalae</taxon>
        <taxon>rosids</taxon>
        <taxon>fabids</taxon>
        <taxon>Fabales</taxon>
        <taxon>Fabaceae</taxon>
        <taxon>Papilionoideae</taxon>
        <taxon>50 kb inversion clade</taxon>
        <taxon>NPAAA clade</taxon>
        <taxon>indigoferoid/millettioid clade</taxon>
        <taxon>Phaseoleae</taxon>
        <taxon>Cajanus</taxon>
    </lineage>
</organism>
<keyword evidence="1" id="KW-0812">Transmembrane</keyword>
<evidence type="ECO:0000313" key="2">
    <source>
        <dbReference type="EMBL" id="KYP41323.1"/>
    </source>
</evidence>
<dbReference type="Proteomes" id="UP000075243">
    <property type="component" value="Unassembled WGS sequence"/>
</dbReference>
<keyword evidence="3" id="KW-1185">Reference proteome</keyword>
<accession>A0A151RFS1</accession>